<reference evidence="1" key="2">
    <citation type="submission" date="2020-07" db="EMBL/GenBank/DDBJ databases">
        <authorList>
            <person name="Vera ALvarez R."/>
            <person name="Arias-Moreno D.M."/>
            <person name="Jimenez-Jacinto V."/>
            <person name="Jimenez-Bremont J.F."/>
            <person name="Swaminathan K."/>
            <person name="Moose S.P."/>
            <person name="Guerrero-Gonzalez M.L."/>
            <person name="Marino-Ramirez L."/>
            <person name="Landsman D."/>
            <person name="Rodriguez-Kessler M."/>
            <person name="Delgado-Sanchez P."/>
        </authorList>
    </citation>
    <scope>NUCLEOTIDE SEQUENCE</scope>
    <source>
        <tissue evidence="1">Cladode</tissue>
    </source>
</reference>
<name>A0A7C8ZZ35_OPUST</name>
<reference evidence="1" key="1">
    <citation type="journal article" date="2013" name="J. Plant Res.">
        <title>Effect of fungi and light on seed germination of three Opuntia species from semiarid lands of central Mexico.</title>
        <authorList>
            <person name="Delgado-Sanchez P."/>
            <person name="Jimenez-Bremont J.F."/>
            <person name="Guerrero-Gonzalez Mde L."/>
            <person name="Flores J."/>
        </authorList>
    </citation>
    <scope>NUCLEOTIDE SEQUENCE</scope>
    <source>
        <tissue evidence="1">Cladode</tissue>
    </source>
</reference>
<evidence type="ECO:0008006" key="2">
    <source>
        <dbReference type="Google" id="ProtNLM"/>
    </source>
</evidence>
<dbReference type="AlphaFoldDB" id="A0A7C8ZZ35"/>
<evidence type="ECO:0000313" key="1">
    <source>
        <dbReference type="EMBL" id="MBA4653255.1"/>
    </source>
</evidence>
<protein>
    <recommendedName>
        <fullName evidence="2">F-box domain-containing protein</fullName>
    </recommendedName>
</protein>
<proteinExistence type="predicted"/>
<accession>A0A7C8ZZ35</accession>
<organism evidence="1">
    <name type="scientific">Opuntia streptacantha</name>
    <name type="common">Prickly pear cactus</name>
    <name type="synonym">Opuntia cardona</name>
    <dbReference type="NCBI Taxonomy" id="393608"/>
    <lineage>
        <taxon>Eukaryota</taxon>
        <taxon>Viridiplantae</taxon>
        <taxon>Streptophyta</taxon>
        <taxon>Embryophyta</taxon>
        <taxon>Tracheophyta</taxon>
        <taxon>Spermatophyta</taxon>
        <taxon>Magnoliopsida</taxon>
        <taxon>eudicotyledons</taxon>
        <taxon>Gunneridae</taxon>
        <taxon>Pentapetalae</taxon>
        <taxon>Caryophyllales</taxon>
        <taxon>Cactineae</taxon>
        <taxon>Cactaceae</taxon>
        <taxon>Opuntioideae</taxon>
        <taxon>Opuntia</taxon>
    </lineage>
</organism>
<dbReference type="EMBL" id="GISG01178171">
    <property type="protein sequence ID" value="MBA4653255.1"/>
    <property type="molecule type" value="Transcribed_RNA"/>
</dbReference>
<sequence>MKSRKMLPCNVDLPIDVVAELLARLPVQTMLNFRCICTWTKLFTVVECTIPDIICFKKNSQFIFGTRERGIRLCNIETQHMKHLMKGHLFFSTDFAYYGTLYKESLVFFKNEGRKLGCNEL</sequence>